<feature type="transmembrane region" description="Helical" evidence="15">
    <location>
        <begin position="452"/>
        <end position="471"/>
    </location>
</feature>
<dbReference type="EC" id="3.4.-.-" evidence="13"/>
<evidence type="ECO:0000256" key="10">
    <source>
        <dbReference type="ARBA" id="ARBA00022989"/>
    </source>
</evidence>
<comment type="cofactor">
    <cofactor evidence="1">
        <name>Zn(2+)</name>
        <dbReference type="ChEBI" id="CHEBI:29105"/>
    </cofactor>
</comment>
<dbReference type="AlphaFoldDB" id="A0A9W8HXI3"/>
<sequence>MVNWTAFSTLVLAVLGVCTRASAASVSGQEFDVQRALGDLENIARTPHSLNDARSIDVREYLRAAVKTAIAGSDAEFSDPLSNGTVAEFKAKGWLVYWEDSSLVVRVPGTGGGNEALLVQAHYDAVPMSHGAYDDGVGVAVCLELLRSLVRQPTRHPVVINIDWGEENGLFGATLFARFHAWAEDVRAYINLEAGGVGGRAMLFRASHPALVRAYKQAVPRPCASLIGNDALKLGVVKSDTDYSVYTTRYGIPGLDLAFTDRRSLYHTAHDSLEHVTAESVLSMGTAAISTARQIASSPHILQSLPRSLRLPERPQPVPHARQRLVAADESFGEARESISITRQRRVVVTPAAEPASVVEDAVFYDLLSRVMVVRSYAAELRLNTLTGLLGIGIVVAVQYPFARPLPGVPGVVGASTSTPLERLVMQLGRSGFFGVLLQALAALAKAYLSGIFGALIFTGVMICVVVPRLAYTHVVLHTLLLFAAAMLSVTCVLSAWVCRARLADTQRMTWHALCIFRCLVLLLVVVPLNWAGIGILYREQIYAWAAIGATLLTAFADRSTTIGTAWRPWARALSDLQPARRHGSDPHRQRLLGDNAAAEDTQDDPRSSDTLGSADDKMWAVVAVLQLISALRLLLCVLLPLAIGMDVMLRQLAVFKDHLVDGSPPAACVAIAALDIVTFVMFLAPYIAGAIAEPDSSWLVRCAGAAVEPCARHLLALWQRSQHARRSGADVPRPRSQISLHTNHAADQPSASARLDPDDEAYPRVIDYPGPGDDSESDSSERIINLGARSGSESHASRSAHAAGIAGSRDNGDDDDDDSGDDGLGRRFTTPPHSWQGEAPETVGRRMVYVWTAAWLALWVISQSTMLAGEHYGEASTPLKVRVFETTRLSAECIKKRARSECAHSRLSLSSPDALGLTRLMKAAAPDDAPLACFTQNTRGFYQCSLSRGSGGRAGAARDASWLPESAIAVTAIRHHVTSTSRGALFNTTISFVAPETRTCFIDLGFHTGHSLQSYPNPHPVLPPAPIPGASPIIARKVLPVIERARFVNSATGAAAPVSEPVSDRDSVFSTRIVAHKQDFDDSGLFKAEFQYLLPAVNATAHPPGIPIDISCYFDQADRHTPLLAAVASAAPRWAAFTPSGNTLSTVTLVGVII</sequence>
<evidence type="ECO:0000256" key="8">
    <source>
        <dbReference type="ARBA" id="ARBA00022801"/>
    </source>
</evidence>
<keyword evidence="15" id="KW-0472">Membrane</keyword>
<feature type="region of interest" description="Disordered" evidence="14">
    <location>
        <begin position="580"/>
        <end position="612"/>
    </location>
</feature>
<dbReference type="GO" id="GO:0006508">
    <property type="term" value="P:proteolysis"/>
    <property type="evidence" value="ECO:0007669"/>
    <property type="project" value="UniProtKB-KW"/>
</dbReference>
<dbReference type="InterPro" id="IPR045175">
    <property type="entry name" value="M28_fam"/>
</dbReference>
<dbReference type="InterPro" id="IPR007484">
    <property type="entry name" value="Peptidase_M28"/>
</dbReference>
<keyword evidence="10 15" id="KW-1133">Transmembrane helix</keyword>
<keyword evidence="13" id="KW-0732">Signal</keyword>
<evidence type="ECO:0000256" key="11">
    <source>
        <dbReference type="ARBA" id="ARBA00023049"/>
    </source>
</evidence>
<evidence type="ECO:0000256" key="6">
    <source>
        <dbReference type="ARBA" id="ARBA00022670"/>
    </source>
</evidence>
<evidence type="ECO:0000256" key="14">
    <source>
        <dbReference type="SAM" id="MobiDB-lite"/>
    </source>
</evidence>
<gene>
    <name evidence="17" type="ORF">H4R20_002496</name>
</gene>
<evidence type="ECO:0000256" key="5">
    <source>
        <dbReference type="ARBA" id="ARBA00022554"/>
    </source>
</evidence>
<evidence type="ECO:0000256" key="9">
    <source>
        <dbReference type="ARBA" id="ARBA00022833"/>
    </source>
</evidence>
<evidence type="ECO:0000259" key="16">
    <source>
        <dbReference type="Pfam" id="PF04389"/>
    </source>
</evidence>
<dbReference type="Gene3D" id="3.40.630.10">
    <property type="entry name" value="Zn peptidases"/>
    <property type="match status" value="1"/>
</dbReference>
<feature type="signal peptide" evidence="13">
    <location>
        <begin position="1"/>
        <end position="23"/>
    </location>
</feature>
<dbReference type="Pfam" id="PF04389">
    <property type="entry name" value="Peptidase_M28"/>
    <property type="match status" value="1"/>
</dbReference>
<feature type="chain" id="PRO_5041016718" description="Peptide hydrolase" evidence="13">
    <location>
        <begin position="24"/>
        <end position="1155"/>
    </location>
</feature>
<evidence type="ECO:0000256" key="2">
    <source>
        <dbReference type="ARBA" id="ARBA00003273"/>
    </source>
</evidence>
<feature type="region of interest" description="Disordered" evidence="14">
    <location>
        <begin position="727"/>
        <end position="840"/>
    </location>
</feature>
<keyword evidence="5" id="KW-0926">Vacuole</keyword>
<protein>
    <recommendedName>
        <fullName evidence="13">Peptide hydrolase</fullName>
        <ecNumber evidence="13">3.4.-.-</ecNumber>
    </recommendedName>
</protein>
<evidence type="ECO:0000313" key="18">
    <source>
        <dbReference type="Proteomes" id="UP001140094"/>
    </source>
</evidence>
<proteinExistence type="inferred from homology"/>
<feature type="transmembrane region" description="Helical" evidence="15">
    <location>
        <begin position="477"/>
        <end position="499"/>
    </location>
</feature>
<feature type="compositionally biased region" description="Acidic residues" evidence="14">
    <location>
        <begin position="813"/>
        <end position="822"/>
    </location>
</feature>
<reference evidence="17" key="1">
    <citation type="submission" date="2022-07" db="EMBL/GenBank/DDBJ databases">
        <title>Phylogenomic reconstructions and comparative analyses of Kickxellomycotina fungi.</title>
        <authorList>
            <person name="Reynolds N.K."/>
            <person name="Stajich J.E."/>
            <person name="Barry K."/>
            <person name="Grigoriev I.V."/>
            <person name="Crous P."/>
            <person name="Smith M.E."/>
        </authorList>
    </citation>
    <scope>NUCLEOTIDE SEQUENCE</scope>
    <source>
        <strain evidence="17">NRRL 1565</strain>
    </source>
</reference>
<accession>A0A9W8HXI3</accession>
<feature type="transmembrane region" description="Helical" evidence="15">
    <location>
        <begin position="619"/>
        <end position="646"/>
    </location>
</feature>
<keyword evidence="9 13" id="KW-0862">Zinc</keyword>
<feature type="compositionally biased region" description="Low complexity" evidence="14">
    <location>
        <begin position="788"/>
        <end position="810"/>
    </location>
</feature>
<evidence type="ECO:0000313" key="17">
    <source>
        <dbReference type="EMBL" id="KAJ2804467.1"/>
    </source>
</evidence>
<comment type="caution">
    <text evidence="17">The sequence shown here is derived from an EMBL/GenBank/DDBJ whole genome shotgun (WGS) entry which is preliminary data.</text>
</comment>
<keyword evidence="18" id="KW-1185">Reference proteome</keyword>
<dbReference type="OrthoDB" id="76293at2759"/>
<name>A0A9W8HXI3_9FUNG</name>
<keyword evidence="11" id="KW-0482">Metalloprotease</keyword>
<dbReference type="PANTHER" id="PTHR12147">
    <property type="entry name" value="METALLOPEPTIDASE M28 FAMILY MEMBER"/>
    <property type="match status" value="1"/>
</dbReference>
<keyword evidence="7 15" id="KW-0812">Transmembrane</keyword>
<keyword evidence="8 13" id="KW-0378">Hydrolase</keyword>
<evidence type="ECO:0000256" key="4">
    <source>
        <dbReference type="ARBA" id="ARBA00010918"/>
    </source>
</evidence>
<comment type="subcellular location">
    <subcellularLocation>
        <location evidence="3">Vacuole membrane</location>
        <topology evidence="3">Multi-pass membrane protein</topology>
    </subcellularLocation>
</comment>
<evidence type="ECO:0000256" key="15">
    <source>
        <dbReference type="SAM" id="Phobius"/>
    </source>
</evidence>
<evidence type="ECO:0000256" key="3">
    <source>
        <dbReference type="ARBA" id="ARBA00004128"/>
    </source>
</evidence>
<dbReference type="SUPFAM" id="SSF53187">
    <property type="entry name" value="Zn-dependent exopeptidases"/>
    <property type="match status" value="1"/>
</dbReference>
<feature type="transmembrane region" description="Helical" evidence="15">
    <location>
        <begin position="667"/>
        <end position="688"/>
    </location>
</feature>
<dbReference type="PANTHER" id="PTHR12147:SF58">
    <property type="entry name" value="VACUOLAR MEMBRANE PROTEASE"/>
    <property type="match status" value="1"/>
</dbReference>
<feature type="domain" description="Peptidase M28" evidence="16">
    <location>
        <begin position="104"/>
        <end position="289"/>
    </location>
</feature>
<dbReference type="EMBL" id="JANBUO010000398">
    <property type="protein sequence ID" value="KAJ2804467.1"/>
    <property type="molecule type" value="Genomic_DNA"/>
</dbReference>
<organism evidence="17 18">
    <name type="scientific">Coemansia guatemalensis</name>
    <dbReference type="NCBI Taxonomy" id="2761395"/>
    <lineage>
        <taxon>Eukaryota</taxon>
        <taxon>Fungi</taxon>
        <taxon>Fungi incertae sedis</taxon>
        <taxon>Zoopagomycota</taxon>
        <taxon>Kickxellomycotina</taxon>
        <taxon>Kickxellomycetes</taxon>
        <taxon>Kickxellales</taxon>
        <taxon>Kickxellaceae</taxon>
        <taxon>Coemansia</taxon>
    </lineage>
</organism>
<dbReference type="GO" id="GO:0008235">
    <property type="term" value="F:metalloexopeptidase activity"/>
    <property type="evidence" value="ECO:0007669"/>
    <property type="project" value="InterPro"/>
</dbReference>
<evidence type="ECO:0000256" key="12">
    <source>
        <dbReference type="ARBA" id="ARBA00023180"/>
    </source>
</evidence>
<keyword evidence="13" id="KW-0479">Metal-binding</keyword>
<dbReference type="GO" id="GO:0046872">
    <property type="term" value="F:metal ion binding"/>
    <property type="evidence" value="ECO:0007669"/>
    <property type="project" value="UniProtKB-KW"/>
</dbReference>
<evidence type="ECO:0000256" key="1">
    <source>
        <dbReference type="ARBA" id="ARBA00001947"/>
    </source>
</evidence>
<comment type="function">
    <text evidence="2">May be involved in vacuolar sorting and osmoregulation.</text>
</comment>
<dbReference type="GO" id="GO:0005774">
    <property type="term" value="C:vacuolar membrane"/>
    <property type="evidence" value="ECO:0007669"/>
    <property type="project" value="UniProtKB-SubCell"/>
</dbReference>
<keyword evidence="12" id="KW-0325">Glycoprotein</keyword>
<feature type="transmembrane region" description="Helical" evidence="15">
    <location>
        <begin position="511"/>
        <end position="531"/>
    </location>
</feature>
<feature type="transmembrane region" description="Helical" evidence="15">
    <location>
        <begin position="424"/>
        <end position="445"/>
    </location>
</feature>
<comment type="similarity">
    <text evidence="4 13">Belongs to the peptidase M28 family.</text>
</comment>
<dbReference type="Proteomes" id="UP001140094">
    <property type="component" value="Unassembled WGS sequence"/>
</dbReference>
<evidence type="ECO:0000256" key="13">
    <source>
        <dbReference type="RuleBase" id="RU361240"/>
    </source>
</evidence>
<evidence type="ECO:0000256" key="7">
    <source>
        <dbReference type="ARBA" id="ARBA00022692"/>
    </source>
</evidence>
<keyword evidence="6 13" id="KW-0645">Protease</keyword>